<evidence type="ECO:0000259" key="2">
    <source>
        <dbReference type="PROSITE" id="PS50164"/>
    </source>
</evidence>
<evidence type="ECO:0000313" key="4">
    <source>
        <dbReference type="Proteomes" id="UP000177152"/>
    </source>
</evidence>
<dbReference type="SMART" id="SM00465">
    <property type="entry name" value="GIYc"/>
    <property type="match status" value="1"/>
</dbReference>
<evidence type="ECO:0000256" key="1">
    <source>
        <dbReference type="ARBA" id="ARBA00007435"/>
    </source>
</evidence>
<organism evidence="3 4">
    <name type="scientific">Candidatus Sungbacteria bacterium RIFCSPHIGHO2_01_FULL_47_32</name>
    <dbReference type="NCBI Taxonomy" id="1802264"/>
    <lineage>
        <taxon>Bacteria</taxon>
        <taxon>Candidatus Sungiibacteriota</taxon>
    </lineage>
</organism>
<proteinExistence type="inferred from homology"/>
<sequence>MYYVYMLLSKRDGQLYIGSTPDLKKRVEKHNRGFVLSTKNRLPLVLIYYEAYLLSHDAKHREKFLKGGKVRTELKIQLKSCFEKMNYRFR</sequence>
<dbReference type="Pfam" id="PF01541">
    <property type="entry name" value="GIY-YIG"/>
    <property type="match status" value="1"/>
</dbReference>
<dbReference type="AlphaFoldDB" id="A0A1G2K4Y3"/>
<dbReference type="EMBL" id="MHQC01000035">
    <property type="protein sequence ID" value="OGZ94477.1"/>
    <property type="molecule type" value="Genomic_DNA"/>
</dbReference>
<evidence type="ECO:0000313" key="3">
    <source>
        <dbReference type="EMBL" id="OGZ94477.1"/>
    </source>
</evidence>
<name>A0A1G2K4Y3_9BACT</name>
<dbReference type="PANTHER" id="PTHR34477:SF5">
    <property type="entry name" value="BSL5627 PROTEIN"/>
    <property type="match status" value="1"/>
</dbReference>
<dbReference type="Gene3D" id="3.40.1440.10">
    <property type="entry name" value="GIY-YIG endonuclease"/>
    <property type="match status" value="1"/>
</dbReference>
<dbReference type="InterPro" id="IPR050190">
    <property type="entry name" value="UPF0213_domain"/>
</dbReference>
<dbReference type="PROSITE" id="PS50164">
    <property type="entry name" value="GIY_YIG"/>
    <property type="match status" value="1"/>
</dbReference>
<dbReference type="SUPFAM" id="SSF82771">
    <property type="entry name" value="GIY-YIG endonuclease"/>
    <property type="match status" value="1"/>
</dbReference>
<accession>A0A1G2K4Y3</accession>
<dbReference type="PANTHER" id="PTHR34477">
    <property type="entry name" value="UPF0213 PROTEIN YHBQ"/>
    <property type="match status" value="1"/>
</dbReference>
<comment type="caution">
    <text evidence="3">The sequence shown here is derived from an EMBL/GenBank/DDBJ whole genome shotgun (WGS) entry which is preliminary data.</text>
</comment>
<feature type="domain" description="GIY-YIG" evidence="2">
    <location>
        <begin position="1"/>
        <end position="77"/>
    </location>
</feature>
<dbReference type="Proteomes" id="UP000177152">
    <property type="component" value="Unassembled WGS sequence"/>
</dbReference>
<comment type="similarity">
    <text evidence="1">Belongs to the UPF0213 family.</text>
</comment>
<dbReference type="InterPro" id="IPR035901">
    <property type="entry name" value="GIY-YIG_endonuc_sf"/>
</dbReference>
<reference evidence="3 4" key="1">
    <citation type="journal article" date="2016" name="Nat. Commun.">
        <title>Thousands of microbial genomes shed light on interconnected biogeochemical processes in an aquifer system.</title>
        <authorList>
            <person name="Anantharaman K."/>
            <person name="Brown C.T."/>
            <person name="Hug L.A."/>
            <person name="Sharon I."/>
            <person name="Castelle C.J."/>
            <person name="Probst A.J."/>
            <person name="Thomas B.C."/>
            <person name="Singh A."/>
            <person name="Wilkins M.J."/>
            <person name="Karaoz U."/>
            <person name="Brodie E.L."/>
            <person name="Williams K.H."/>
            <person name="Hubbard S.S."/>
            <person name="Banfield J.F."/>
        </authorList>
    </citation>
    <scope>NUCLEOTIDE SEQUENCE [LARGE SCALE GENOMIC DNA]</scope>
</reference>
<dbReference type="InterPro" id="IPR000305">
    <property type="entry name" value="GIY-YIG_endonuc"/>
</dbReference>
<gene>
    <name evidence="3" type="ORF">A2633_03500</name>
</gene>
<protein>
    <recommendedName>
        <fullName evidence="2">GIY-YIG domain-containing protein</fullName>
    </recommendedName>
</protein>